<dbReference type="GO" id="GO:0003729">
    <property type="term" value="F:mRNA binding"/>
    <property type="evidence" value="ECO:0007669"/>
    <property type="project" value="TreeGrafter"/>
</dbReference>
<dbReference type="Gene3D" id="3.30.70.330">
    <property type="match status" value="1"/>
</dbReference>
<dbReference type="SMART" id="SM00360">
    <property type="entry name" value="RRM"/>
    <property type="match status" value="1"/>
</dbReference>
<sequence>MATSSRLFIGNLNYETNAETIGHLFETIGGVDSLDISCKNGRSLGYGFIEMADVESAQRAESGIKKILLDIIELIAEYGIYKYDPCDHYPDPIFDDIKSSGLLIKIEQMIKDKIEEEKEQRKYSDETEQLIRIQIQIMKGRQQDQEMIDICIKLVKANYTGVLVIAISTASGHGEEYDKEIYNGFLTSIFLEFLNKKRNYNETFPPQPLLARRSDEQIEEEGGNEEIDSQLINEGNGSF</sequence>
<dbReference type="AlphaFoldDB" id="A0A5J4UMW4"/>
<proteinExistence type="predicted"/>
<dbReference type="InterPro" id="IPR000504">
    <property type="entry name" value="RRM_dom"/>
</dbReference>
<name>A0A5J4UMW4_9EUKA</name>
<evidence type="ECO:0000256" key="3">
    <source>
        <dbReference type="SAM" id="MobiDB-lite"/>
    </source>
</evidence>
<keyword evidence="1 2" id="KW-0694">RNA-binding</keyword>
<dbReference type="PROSITE" id="PS50102">
    <property type="entry name" value="RRM"/>
    <property type="match status" value="1"/>
</dbReference>
<evidence type="ECO:0000256" key="1">
    <source>
        <dbReference type="ARBA" id="ARBA00022884"/>
    </source>
</evidence>
<organism evidence="5 6">
    <name type="scientific">Streblomastix strix</name>
    <dbReference type="NCBI Taxonomy" id="222440"/>
    <lineage>
        <taxon>Eukaryota</taxon>
        <taxon>Metamonada</taxon>
        <taxon>Preaxostyla</taxon>
        <taxon>Oxymonadida</taxon>
        <taxon>Streblomastigidae</taxon>
        <taxon>Streblomastix</taxon>
    </lineage>
</organism>
<protein>
    <recommendedName>
        <fullName evidence="4">RRM domain-containing protein</fullName>
    </recommendedName>
</protein>
<dbReference type="PANTHER" id="PTHR48025">
    <property type="entry name" value="OS02G0815200 PROTEIN"/>
    <property type="match status" value="1"/>
</dbReference>
<evidence type="ECO:0000313" key="5">
    <source>
        <dbReference type="EMBL" id="KAA6371633.1"/>
    </source>
</evidence>
<dbReference type="InterPro" id="IPR050502">
    <property type="entry name" value="Euk_RNA-bind_prot"/>
</dbReference>
<dbReference type="SUPFAM" id="SSF54928">
    <property type="entry name" value="RNA-binding domain, RBD"/>
    <property type="match status" value="1"/>
</dbReference>
<dbReference type="CDD" id="cd00590">
    <property type="entry name" value="RRM_SF"/>
    <property type="match status" value="1"/>
</dbReference>
<dbReference type="Proteomes" id="UP000324800">
    <property type="component" value="Unassembled WGS sequence"/>
</dbReference>
<feature type="domain" description="RRM" evidence="4">
    <location>
        <begin position="5"/>
        <end position="74"/>
    </location>
</feature>
<dbReference type="EMBL" id="SNRW01014289">
    <property type="protein sequence ID" value="KAA6371633.1"/>
    <property type="molecule type" value="Genomic_DNA"/>
</dbReference>
<evidence type="ECO:0000256" key="2">
    <source>
        <dbReference type="PROSITE-ProRule" id="PRU00176"/>
    </source>
</evidence>
<evidence type="ECO:0000259" key="4">
    <source>
        <dbReference type="PROSITE" id="PS50102"/>
    </source>
</evidence>
<feature type="region of interest" description="Disordered" evidence="3">
    <location>
        <begin position="204"/>
        <end position="239"/>
    </location>
</feature>
<dbReference type="Pfam" id="PF00076">
    <property type="entry name" value="RRM_1"/>
    <property type="match status" value="1"/>
</dbReference>
<dbReference type="PANTHER" id="PTHR48025:SF1">
    <property type="entry name" value="RRM DOMAIN-CONTAINING PROTEIN"/>
    <property type="match status" value="1"/>
</dbReference>
<feature type="compositionally biased region" description="Acidic residues" evidence="3">
    <location>
        <begin position="217"/>
        <end position="228"/>
    </location>
</feature>
<reference evidence="5 6" key="1">
    <citation type="submission" date="2019-03" db="EMBL/GenBank/DDBJ databases">
        <title>Single cell metagenomics reveals metabolic interactions within the superorganism composed of flagellate Streblomastix strix and complex community of Bacteroidetes bacteria on its surface.</title>
        <authorList>
            <person name="Treitli S.C."/>
            <person name="Kolisko M."/>
            <person name="Husnik F."/>
            <person name="Keeling P."/>
            <person name="Hampl V."/>
        </authorList>
    </citation>
    <scope>NUCLEOTIDE SEQUENCE [LARGE SCALE GENOMIC DNA]</scope>
    <source>
        <strain evidence="5">ST1C</strain>
    </source>
</reference>
<dbReference type="InterPro" id="IPR035979">
    <property type="entry name" value="RBD_domain_sf"/>
</dbReference>
<comment type="caution">
    <text evidence="5">The sequence shown here is derived from an EMBL/GenBank/DDBJ whole genome shotgun (WGS) entry which is preliminary data.</text>
</comment>
<accession>A0A5J4UMW4</accession>
<dbReference type="InterPro" id="IPR012677">
    <property type="entry name" value="Nucleotide-bd_a/b_plait_sf"/>
</dbReference>
<dbReference type="OrthoDB" id="439808at2759"/>
<gene>
    <name evidence="5" type="ORF">EZS28_032840</name>
</gene>
<evidence type="ECO:0000313" key="6">
    <source>
        <dbReference type="Proteomes" id="UP000324800"/>
    </source>
</evidence>